<comment type="caution">
    <text evidence="2">The sequence shown here is derived from an EMBL/GenBank/DDBJ whole genome shotgun (WGS) entry which is preliminary data.</text>
</comment>
<dbReference type="InParanoid" id="A0A482X3K8"/>
<accession>A0A482X3K8</accession>
<dbReference type="EMBL" id="QKKF02018494">
    <property type="protein sequence ID" value="RZF40387.1"/>
    <property type="molecule type" value="Genomic_DNA"/>
</dbReference>
<feature type="compositionally biased region" description="Polar residues" evidence="1">
    <location>
        <begin position="54"/>
        <end position="74"/>
    </location>
</feature>
<protein>
    <submittedName>
        <fullName evidence="2">Uncharacterized protein</fullName>
    </submittedName>
</protein>
<feature type="compositionally biased region" description="Polar residues" evidence="1">
    <location>
        <begin position="25"/>
        <end position="42"/>
    </location>
</feature>
<dbReference type="Proteomes" id="UP000291343">
    <property type="component" value="Unassembled WGS sequence"/>
</dbReference>
<proteinExistence type="predicted"/>
<reference evidence="2 3" key="1">
    <citation type="journal article" date="2017" name="Gigascience">
        <title>Genome sequence of the small brown planthopper, Laodelphax striatellus.</title>
        <authorList>
            <person name="Zhu J."/>
            <person name="Jiang F."/>
            <person name="Wang X."/>
            <person name="Yang P."/>
            <person name="Bao Y."/>
            <person name="Zhao W."/>
            <person name="Wang W."/>
            <person name="Lu H."/>
            <person name="Wang Q."/>
            <person name="Cui N."/>
            <person name="Li J."/>
            <person name="Chen X."/>
            <person name="Luo L."/>
            <person name="Yu J."/>
            <person name="Kang L."/>
            <person name="Cui F."/>
        </authorList>
    </citation>
    <scope>NUCLEOTIDE SEQUENCE [LARGE SCALE GENOMIC DNA]</scope>
    <source>
        <strain evidence="2">Lst14</strain>
    </source>
</reference>
<evidence type="ECO:0000313" key="3">
    <source>
        <dbReference type="Proteomes" id="UP000291343"/>
    </source>
</evidence>
<feature type="region of interest" description="Disordered" evidence="1">
    <location>
        <begin position="22"/>
        <end position="74"/>
    </location>
</feature>
<sequence>MEQSFSSRGELLVHIAKTDIAKNPDINSKNDSNRVDNLQNRQHLPIIPNEGNDQDINNADASKPSMNNIGIHSDQIGSLQNNGQLLISSEGNSLDSDDAHIDEITNNIFQDSSDDDYVPNSEDNNSSDDDCCSRTNQSEDQFRQSPDFLMIQNPMSV</sequence>
<organism evidence="2 3">
    <name type="scientific">Laodelphax striatellus</name>
    <name type="common">Small brown planthopper</name>
    <name type="synonym">Delphax striatella</name>
    <dbReference type="NCBI Taxonomy" id="195883"/>
    <lineage>
        <taxon>Eukaryota</taxon>
        <taxon>Metazoa</taxon>
        <taxon>Ecdysozoa</taxon>
        <taxon>Arthropoda</taxon>
        <taxon>Hexapoda</taxon>
        <taxon>Insecta</taxon>
        <taxon>Pterygota</taxon>
        <taxon>Neoptera</taxon>
        <taxon>Paraneoptera</taxon>
        <taxon>Hemiptera</taxon>
        <taxon>Auchenorrhyncha</taxon>
        <taxon>Fulgoroidea</taxon>
        <taxon>Delphacidae</taxon>
        <taxon>Criomorphinae</taxon>
        <taxon>Laodelphax</taxon>
    </lineage>
</organism>
<feature type="region of interest" description="Disordered" evidence="1">
    <location>
        <begin position="110"/>
        <end position="144"/>
    </location>
</feature>
<evidence type="ECO:0000313" key="2">
    <source>
        <dbReference type="EMBL" id="RZF40387.1"/>
    </source>
</evidence>
<keyword evidence="3" id="KW-1185">Reference proteome</keyword>
<evidence type="ECO:0000256" key="1">
    <source>
        <dbReference type="SAM" id="MobiDB-lite"/>
    </source>
</evidence>
<dbReference type="AlphaFoldDB" id="A0A482X3K8"/>
<gene>
    <name evidence="2" type="ORF">LSTR_LSTR008817</name>
</gene>
<name>A0A482X3K8_LAOST</name>